<reference evidence="2" key="1">
    <citation type="submission" date="2021-03" db="EMBL/GenBank/DDBJ databases">
        <title>Draft genome sequence of rust myrtle Austropuccinia psidii MF-1, a brazilian biotype.</title>
        <authorList>
            <person name="Quecine M.C."/>
            <person name="Pachon D.M.R."/>
            <person name="Bonatelli M.L."/>
            <person name="Correr F.H."/>
            <person name="Franceschini L.M."/>
            <person name="Leite T.F."/>
            <person name="Margarido G.R.A."/>
            <person name="Almeida C.A."/>
            <person name="Ferrarezi J.A."/>
            <person name="Labate C.A."/>
        </authorList>
    </citation>
    <scope>NUCLEOTIDE SEQUENCE</scope>
    <source>
        <strain evidence="2">MF-1</strain>
    </source>
</reference>
<feature type="compositionally biased region" description="Basic residues" evidence="1">
    <location>
        <begin position="24"/>
        <end position="35"/>
    </location>
</feature>
<feature type="compositionally biased region" description="Polar residues" evidence="1">
    <location>
        <begin position="62"/>
        <end position="103"/>
    </location>
</feature>
<keyword evidence="3" id="KW-1185">Reference proteome</keyword>
<dbReference type="EMBL" id="AVOT02046484">
    <property type="protein sequence ID" value="MBW0541799.1"/>
    <property type="molecule type" value="Genomic_DNA"/>
</dbReference>
<dbReference type="AlphaFoldDB" id="A0A9Q3FMI1"/>
<accession>A0A9Q3FMI1</accession>
<evidence type="ECO:0000313" key="3">
    <source>
        <dbReference type="Proteomes" id="UP000765509"/>
    </source>
</evidence>
<proteinExistence type="predicted"/>
<name>A0A9Q3FMI1_9BASI</name>
<evidence type="ECO:0000256" key="1">
    <source>
        <dbReference type="SAM" id="MobiDB-lite"/>
    </source>
</evidence>
<comment type="caution">
    <text evidence="2">The sequence shown here is derived from an EMBL/GenBank/DDBJ whole genome shotgun (WGS) entry which is preliminary data.</text>
</comment>
<sequence>MSPVHLRNLGIPRNQPDDREGLFRTRRPARGHLGHRREGYGSSSSAPPTPQRSFPMDHGPQEVQTSIPLSRTWSKFPENMSQRDTFQSSYGNHQRMESQQAVQNPGGDENQDKRDSSHYPSYRRTDEPDRAYFDSFRITRSIPTQISSIFQEKTRIQGQKQDFFKPKAERVRPSDPEAVRIGERSTQEPEIVVNTFRISSPNNRNITPTQNEHSVDTAEVNLNSDSLWLQMSQYAEKTQRQFAELQESHFRMEKLTASMDKIVKTLQEGHSQLIKSSEETNKRLNQVFEGQHHCKRDRYFLDQD</sequence>
<feature type="compositionally biased region" description="Basic and acidic residues" evidence="1">
    <location>
        <begin position="110"/>
        <end position="130"/>
    </location>
</feature>
<evidence type="ECO:0000313" key="2">
    <source>
        <dbReference type="EMBL" id="MBW0541799.1"/>
    </source>
</evidence>
<organism evidence="2 3">
    <name type="scientific">Austropuccinia psidii MF-1</name>
    <dbReference type="NCBI Taxonomy" id="1389203"/>
    <lineage>
        <taxon>Eukaryota</taxon>
        <taxon>Fungi</taxon>
        <taxon>Dikarya</taxon>
        <taxon>Basidiomycota</taxon>
        <taxon>Pucciniomycotina</taxon>
        <taxon>Pucciniomycetes</taxon>
        <taxon>Pucciniales</taxon>
        <taxon>Sphaerophragmiaceae</taxon>
        <taxon>Austropuccinia</taxon>
    </lineage>
</organism>
<gene>
    <name evidence="2" type="ORF">O181_081514</name>
</gene>
<feature type="region of interest" description="Disordered" evidence="1">
    <location>
        <begin position="1"/>
        <end position="130"/>
    </location>
</feature>
<dbReference type="Proteomes" id="UP000765509">
    <property type="component" value="Unassembled WGS sequence"/>
</dbReference>
<protein>
    <submittedName>
        <fullName evidence="2">Uncharacterized protein</fullName>
    </submittedName>
</protein>